<dbReference type="Pfam" id="PF00135">
    <property type="entry name" value="COesterase"/>
    <property type="match status" value="1"/>
</dbReference>
<name>B2VKK6_ERWT9</name>
<dbReference type="InterPro" id="IPR050309">
    <property type="entry name" value="Type-B_Carboxylest/Lipase"/>
</dbReference>
<proteinExistence type="inferred from homology"/>
<dbReference type="KEGG" id="eta:ETA_16900"/>
<evidence type="ECO:0000313" key="6">
    <source>
        <dbReference type="Proteomes" id="UP000001726"/>
    </source>
</evidence>
<keyword evidence="2 3" id="KW-0378">Hydrolase</keyword>
<dbReference type="HOGENOM" id="CLU_006586_16_1_6"/>
<dbReference type="ESTHER" id="erwt9-b2vkk6">
    <property type="family name" value="Carb_B_Bacteria"/>
</dbReference>
<dbReference type="InterPro" id="IPR029058">
    <property type="entry name" value="AB_hydrolase_fold"/>
</dbReference>
<evidence type="ECO:0000256" key="3">
    <source>
        <dbReference type="RuleBase" id="RU361235"/>
    </source>
</evidence>
<dbReference type="AlphaFoldDB" id="B2VKK6"/>
<dbReference type="InterPro" id="IPR019826">
    <property type="entry name" value="Carboxylesterase_B_AS"/>
</dbReference>
<dbReference type="SUPFAM" id="SSF53474">
    <property type="entry name" value="alpha/beta-Hydrolases"/>
    <property type="match status" value="1"/>
</dbReference>
<gene>
    <name evidence="5" type="ordered locus">ETA_16900</name>
</gene>
<keyword evidence="6" id="KW-1185">Reference proteome</keyword>
<accession>B2VKK6</accession>
<dbReference type="GO" id="GO:0016787">
    <property type="term" value="F:hydrolase activity"/>
    <property type="evidence" value="ECO:0007669"/>
    <property type="project" value="UniProtKB-KW"/>
</dbReference>
<evidence type="ECO:0000313" key="5">
    <source>
        <dbReference type="EMBL" id="CAO96736.1"/>
    </source>
</evidence>
<dbReference type="PROSITE" id="PS00122">
    <property type="entry name" value="CARBOXYLESTERASE_B_1"/>
    <property type="match status" value="1"/>
</dbReference>
<protein>
    <recommendedName>
        <fullName evidence="3">Carboxylic ester hydrolase</fullName>
        <ecNumber evidence="3">3.1.1.-</ecNumber>
    </recommendedName>
</protein>
<dbReference type="Proteomes" id="UP000001726">
    <property type="component" value="Chromosome"/>
</dbReference>
<dbReference type="InterPro" id="IPR002018">
    <property type="entry name" value="CarbesteraseB"/>
</dbReference>
<dbReference type="STRING" id="465817.ETA_16900"/>
<evidence type="ECO:0000256" key="2">
    <source>
        <dbReference type="ARBA" id="ARBA00022801"/>
    </source>
</evidence>
<dbReference type="InterPro" id="IPR019819">
    <property type="entry name" value="Carboxylesterase_B_CS"/>
</dbReference>
<evidence type="ECO:0000256" key="1">
    <source>
        <dbReference type="ARBA" id="ARBA00005964"/>
    </source>
</evidence>
<dbReference type="PROSITE" id="PS00941">
    <property type="entry name" value="CARBOXYLESTERASE_B_2"/>
    <property type="match status" value="1"/>
</dbReference>
<dbReference type="OrthoDB" id="9775851at2"/>
<dbReference type="EC" id="3.1.1.-" evidence="3"/>
<dbReference type="PANTHER" id="PTHR11559">
    <property type="entry name" value="CARBOXYLESTERASE"/>
    <property type="match status" value="1"/>
</dbReference>
<feature type="domain" description="Carboxylesterase type B" evidence="4">
    <location>
        <begin position="9"/>
        <end position="478"/>
    </location>
</feature>
<reference evidence="5 6" key="1">
    <citation type="journal article" date="2008" name="Environ. Microbiol.">
        <title>The genome of Erwinia tasmaniensis strain Et1/99, a non-pathogenic bacterium in the genus Erwinia.</title>
        <authorList>
            <person name="Kube M."/>
            <person name="Migdoll A.M."/>
            <person name="Mueller I."/>
            <person name="Kuhl H."/>
            <person name="Beck A."/>
            <person name="Reinhardt R."/>
            <person name="Geider K."/>
        </authorList>
    </citation>
    <scope>NUCLEOTIDE SEQUENCE [LARGE SCALE GENOMIC DNA]</scope>
    <source>
        <strain evidence="6">DSM 17950 / CFBP 7177 / CIP 109463 / NCPPB 4357 / Et1/99</strain>
    </source>
</reference>
<comment type="similarity">
    <text evidence="1 3">Belongs to the type-B carboxylesterase/lipase family.</text>
</comment>
<dbReference type="MEROPS" id="S09.962"/>
<sequence length="508" mass="56311">MRNDRLLRVMTAEGLLRGTMDKDIFVFKGIPYAAPPTGALRWKAPRPVTPWTGEKDATAWGAASWQNRDDCLAMGGGDPGKLSEDCLYLNVWTPDVAPEEPLPVMVWIHGGGYAIGSGGLTPYGGMPLARRGAVVVTLNYRLGQLGFFAHPALDSEYPEGLPINNFALLDQIAALQWVQRNIHAFGGNARNITLMGESSGARSVLSLCASPLADGLFHKGIVQSAYTLPDVTRAGALDKGQRLARHFNLPDATAEQLRQLPAEAFWALDSSMSCGPVAISGDRVLPQPMLSVFASAAQHPLPLMIGSNSDEASVLEYFGVNAAQAIAEMRRKHPLGLRLITWLYRGIKDDAELGRRVARDMAFTTLGYIVSRAQLRIGVPGWRYYFDYVSENARDIYLHGTRHGNEIPYVLNTLGQLTAVDNERPFTLGDSAFAGRVSEYWFNFARDITPLSRSIKGEMAWPVWQTDRDVTLRFGRGGSAEITLEKRFMRRRMQLFRLLMKTFVHLRR</sequence>
<evidence type="ECO:0000259" key="4">
    <source>
        <dbReference type="Pfam" id="PF00135"/>
    </source>
</evidence>
<organism evidence="5 6">
    <name type="scientific">Erwinia tasmaniensis (strain DSM 17950 / CFBP 7177 / CIP 109463 / NCPPB 4357 / Et1/99)</name>
    <dbReference type="NCBI Taxonomy" id="465817"/>
    <lineage>
        <taxon>Bacteria</taxon>
        <taxon>Pseudomonadati</taxon>
        <taxon>Pseudomonadota</taxon>
        <taxon>Gammaproteobacteria</taxon>
        <taxon>Enterobacterales</taxon>
        <taxon>Erwiniaceae</taxon>
        <taxon>Erwinia</taxon>
    </lineage>
</organism>
<dbReference type="eggNOG" id="COG2272">
    <property type="taxonomic scope" value="Bacteria"/>
</dbReference>
<dbReference type="RefSeq" id="WP_012441429.1">
    <property type="nucleotide sequence ID" value="NC_010694.1"/>
</dbReference>
<dbReference type="EMBL" id="CU468135">
    <property type="protein sequence ID" value="CAO96736.1"/>
    <property type="molecule type" value="Genomic_DNA"/>
</dbReference>
<dbReference type="Gene3D" id="3.40.50.1820">
    <property type="entry name" value="alpha/beta hydrolase"/>
    <property type="match status" value="1"/>
</dbReference>